<dbReference type="AlphaFoldDB" id="A0A8J2IC93"/>
<name>A0A8J2IC93_9PLEO</name>
<dbReference type="EMBL" id="CAJRGZ010000036">
    <property type="protein sequence ID" value="CAG5189893.1"/>
    <property type="molecule type" value="Genomic_DNA"/>
</dbReference>
<evidence type="ECO:0000313" key="2">
    <source>
        <dbReference type="Proteomes" id="UP000676310"/>
    </source>
</evidence>
<keyword evidence="2" id="KW-1185">Reference proteome</keyword>
<accession>A0A8J2IC93</accession>
<evidence type="ECO:0000313" key="1">
    <source>
        <dbReference type="EMBL" id="CAG5189893.1"/>
    </source>
</evidence>
<gene>
    <name evidence="1" type="ORF">ALTATR162_LOCUS12106</name>
</gene>
<comment type="caution">
    <text evidence="1">The sequence shown here is derived from an EMBL/GenBank/DDBJ whole genome shotgun (WGS) entry which is preliminary data.</text>
</comment>
<proteinExistence type="predicted"/>
<sequence length="329" mass="37029">MDAREYLQQVQSLCNSFDPEALLRANDAPIDNALEALKKMRLELEIIELLKPALNAMLPDFTGFEPHILTRLKRFLPYVFETRDDPKTQALRKLDCTSIKICGLCLTQKALRDLKPEQLDLLIQRTETASRNLLHIISANDDIDKVVRLCNVEGEDYEQFMTDHKKARRLGKGSVELAAQYSLAGRPCWCFTGVSQKAIHSSFAMPSARAVRDITTFLPVDESFDCIIRMTVGFDTELLRILFGHQVPQPITAEPFALERAVRGQIGAVFGSIVLGGIIASHAWTKEIQDGLEIETSCVKVHVYPGSCLMVTLCVGWMECLQIVQMLYR</sequence>
<reference evidence="1" key="1">
    <citation type="submission" date="2021-05" db="EMBL/GenBank/DDBJ databases">
        <authorList>
            <person name="Stam R."/>
        </authorList>
    </citation>
    <scope>NUCLEOTIDE SEQUENCE</scope>
    <source>
        <strain evidence="1">CS162</strain>
    </source>
</reference>
<dbReference type="RefSeq" id="XP_043175686.1">
    <property type="nucleotide sequence ID" value="XM_043319751.1"/>
</dbReference>
<dbReference type="OrthoDB" id="3729499at2759"/>
<dbReference type="GeneID" id="67012453"/>
<organism evidence="1 2">
    <name type="scientific">Alternaria atra</name>
    <dbReference type="NCBI Taxonomy" id="119953"/>
    <lineage>
        <taxon>Eukaryota</taxon>
        <taxon>Fungi</taxon>
        <taxon>Dikarya</taxon>
        <taxon>Ascomycota</taxon>
        <taxon>Pezizomycotina</taxon>
        <taxon>Dothideomycetes</taxon>
        <taxon>Pleosporomycetidae</taxon>
        <taxon>Pleosporales</taxon>
        <taxon>Pleosporineae</taxon>
        <taxon>Pleosporaceae</taxon>
        <taxon>Alternaria</taxon>
        <taxon>Alternaria sect. Ulocladioides</taxon>
    </lineage>
</organism>
<dbReference type="Proteomes" id="UP000676310">
    <property type="component" value="Unassembled WGS sequence"/>
</dbReference>
<protein>
    <submittedName>
        <fullName evidence="1">Uncharacterized protein</fullName>
    </submittedName>
</protein>